<evidence type="ECO:0000256" key="4">
    <source>
        <dbReference type="SAM" id="MobiDB-lite"/>
    </source>
</evidence>
<comment type="caution">
    <text evidence="6">The sequence shown here is derived from an EMBL/GenBank/DDBJ whole genome shotgun (WGS) entry which is preliminary data.</text>
</comment>
<feature type="compositionally biased region" description="Polar residues" evidence="4">
    <location>
        <begin position="140"/>
        <end position="152"/>
    </location>
</feature>
<dbReference type="InterPro" id="IPR051012">
    <property type="entry name" value="CellSynth/LPSAsmb/PSIAsmb"/>
</dbReference>
<dbReference type="EMBL" id="WIRE01000001">
    <property type="protein sequence ID" value="MQX51817.1"/>
    <property type="molecule type" value="Genomic_DNA"/>
</dbReference>
<keyword evidence="7" id="KW-1185">Reference proteome</keyword>
<dbReference type="InterPro" id="IPR019734">
    <property type="entry name" value="TPR_rpt"/>
</dbReference>
<feature type="signal peptide" evidence="5">
    <location>
        <begin position="1"/>
        <end position="20"/>
    </location>
</feature>
<dbReference type="Pfam" id="PF14559">
    <property type="entry name" value="TPR_19"/>
    <property type="match status" value="1"/>
</dbReference>
<feature type="repeat" description="TPR" evidence="3">
    <location>
        <begin position="342"/>
        <end position="375"/>
    </location>
</feature>
<dbReference type="Proteomes" id="UP000469421">
    <property type="component" value="Unassembled WGS sequence"/>
</dbReference>
<feature type="region of interest" description="Disordered" evidence="4">
    <location>
        <begin position="1136"/>
        <end position="1202"/>
    </location>
</feature>
<feature type="compositionally biased region" description="Acidic residues" evidence="4">
    <location>
        <begin position="1153"/>
        <end position="1169"/>
    </location>
</feature>
<feature type="compositionally biased region" description="Basic and acidic residues" evidence="4">
    <location>
        <begin position="130"/>
        <end position="139"/>
    </location>
</feature>
<organism evidence="6 7">
    <name type="scientific">Alcanivorax sediminis</name>
    <dbReference type="NCBI Taxonomy" id="2663008"/>
    <lineage>
        <taxon>Bacteria</taxon>
        <taxon>Pseudomonadati</taxon>
        <taxon>Pseudomonadota</taxon>
        <taxon>Gammaproteobacteria</taxon>
        <taxon>Oceanospirillales</taxon>
        <taxon>Alcanivoracaceae</taxon>
        <taxon>Alcanivorax</taxon>
    </lineage>
</organism>
<dbReference type="AlphaFoldDB" id="A0A6N7LNX8"/>
<feature type="compositionally biased region" description="Low complexity" evidence="4">
    <location>
        <begin position="1178"/>
        <end position="1188"/>
    </location>
</feature>
<proteinExistence type="predicted"/>
<reference evidence="6 7" key="1">
    <citation type="submission" date="2019-10" db="EMBL/GenBank/DDBJ databases">
        <title>Alcanivorax sp.PA15-N-34 draft genome sequence.</title>
        <authorList>
            <person name="Liao X."/>
            <person name="Shao Z."/>
        </authorList>
    </citation>
    <scope>NUCLEOTIDE SEQUENCE [LARGE SCALE GENOMIC DNA]</scope>
    <source>
        <strain evidence="6 7">PA15-N-34</strain>
    </source>
</reference>
<evidence type="ECO:0000313" key="6">
    <source>
        <dbReference type="EMBL" id="MQX51817.1"/>
    </source>
</evidence>
<name>A0A6N7LNX8_9GAMM</name>
<dbReference type="Gene3D" id="1.25.40.10">
    <property type="entry name" value="Tetratricopeptide repeat domain"/>
    <property type="match status" value="6"/>
</dbReference>
<keyword evidence="1" id="KW-0677">Repeat</keyword>
<feature type="region of interest" description="Disordered" evidence="4">
    <location>
        <begin position="130"/>
        <end position="152"/>
    </location>
</feature>
<feature type="repeat" description="TPR" evidence="3">
    <location>
        <begin position="185"/>
        <end position="218"/>
    </location>
</feature>
<dbReference type="PROSITE" id="PS50005">
    <property type="entry name" value="TPR"/>
    <property type="match status" value="2"/>
</dbReference>
<dbReference type="PANTHER" id="PTHR45586:SF1">
    <property type="entry name" value="LIPOPOLYSACCHARIDE ASSEMBLY PROTEIN B"/>
    <property type="match status" value="1"/>
</dbReference>
<evidence type="ECO:0000256" key="2">
    <source>
        <dbReference type="ARBA" id="ARBA00022803"/>
    </source>
</evidence>
<feature type="chain" id="PRO_5026865463" evidence="5">
    <location>
        <begin position="21"/>
        <end position="1202"/>
    </location>
</feature>
<keyword evidence="2 3" id="KW-0802">TPR repeat</keyword>
<dbReference type="SMART" id="SM00028">
    <property type="entry name" value="TPR"/>
    <property type="match status" value="6"/>
</dbReference>
<evidence type="ECO:0000256" key="5">
    <source>
        <dbReference type="SAM" id="SignalP"/>
    </source>
</evidence>
<protein>
    <submittedName>
        <fullName evidence="6">Tetratricopeptide repeat protein</fullName>
    </submittedName>
</protein>
<dbReference type="PROSITE" id="PS51257">
    <property type="entry name" value="PROKAR_LIPOPROTEIN"/>
    <property type="match status" value="1"/>
</dbReference>
<accession>A0A6N7LNX8</accession>
<dbReference type="InterPro" id="IPR011990">
    <property type="entry name" value="TPR-like_helical_dom_sf"/>
</dbReference>
<dbReference type="SUPFAM" id="SSF48452">
    <property type="entry name" value="TPR-like"/>
    <property type="match status" value="3"/>
</dbReference>
<gene>
    <name evidence="6" type="ORF">GFN93_01060</name>
</gene>
<dbReference type="RefSeq" id="WP_153498598.1">
    <property type="nucleotide sequence ID" value="NZ_WIRE01000001.1"/>
</dbReference>
<sequence>MMPSRFVGLLAASVMLASCASVSEKGTLAELRNVKLDLSDEVIEGGIEKAMQGYQNFLEETPESAMTPEAIRRLADLKIEREYGTFESPGVGVTAPVTGAASAAPMDAPEKSALQAPTAAAGSGMAMVGDKESESDFESRATQTDLPTNATGDQVADGLENQSAEEAIGLYKQLLEKYPMYERNDQVLYQMTRAYEELGRVDEAIEVMNRIAAEYPNSSYIDEVQFRRGEYYFTRKKYLEAENAYLAIVNMGPSSFYYELSLYKLGWTFYKQDMLEEAMNQFVALLDHKINIGYDFDNPDDDIEQKRIDDTFRVISLSFSAMGGPDSVVEYFEKHGERSYEVDIYRNLGEHYLEKRRYADAASSYKTFVELNPYHKVAPHFDMRVIEIYKKGGFPKLVIEANKEFATSYGLKSRYWQHFEVDSYPDVLALLKSTLTELANYYHAMYQNKDFVKQRADNFVEAQHWYHEFLDSFPKDTQAPVMNYQLADLLLENKSYHEAALEYERTAYDYPAHEKASAAGYAAVYTHRKNLEVTAEEQKDPVKRDVIRSSLRFSEAFPQHEKASLVMNAALEDIFAMKDYGFAVTTGRKMLEMFPQAPQEERRSGWLIVAHSSFELKQFADAEAAYQNVLNLTAPEDPTRKELVENLAASIYKQGEQANEQGEFLVAAEHFLRVGQAAPQSKLRPSADYDAATALIKLEDWGRSASVLNAFRNNYPGHELQADVTKKLAQVYSEDGKLELAAAEYERIESESDDEAIRREALKVAADLYMEVDNTDKAIEVRRRFIKYFPAPREPVMEMHNAIAGVLKKRGDTSGYHNELNAMVYVYNQAAPEDRSDRMRYLAGTSHLILTEPMYDDFAAMQLTQPFQSSLARKRDAMKAANAAFGNLVNYEIGEVTAAATYYIAEIYYNFSRSLLNSERPSGLSELEMQQYEFLLDEQSYPFEEKSIDIHEKNVGLIDVGVYNVWVDKSIVKLSKLMPGRYAKFEESSGFVATVNNVSYQSLVSPQLPVAPVLPAAEAGAEVAAPAAALEVDGIQAVPMETPMAEADSMESEADMDTEAAAVEAEPVDDGVMEETANTPVEEVQDLGEPVAVETEAAIEAETEAEIVAEEAEVVAEDSQIGDDAMQESEVIEDVAEAAEDGAAQAANQVVDEAVEEPAQEPSDAEESVSEPVAQSGDAAADASAESVEAAEENEMVEESAL</sequence>
<evidence type="ECO:0000313" key="7">
    <source>
        <dbReference type="Proteomes" id="UP000469421"/>
    </source>
</evidence>
<feature type="compositionally biased region" description="Acidic residues" evidence="4">
    <location>
        <begin position="1189"/>
        <end position="1202"/>
    </location>
</feature>
<keyword evidence="5" id="KW-0732">Signal</keyword>
<dbReference type="PANTHER" id="PTHR45586">
    <property type="entry name" value="TPR REPEAT-CONTAINING PROTEIN PA4667"/>
    <property type="match status" value="1"/>
</dbReference>
<evidence type="ECO:0000256" key="1">
    <source>
        <dbReference type="ARBA" id="ARBA00022737"/>
    </source>
</evidence>
<evidence type="ECO:0000256" key="3">
    <source>
        <dbReference type="PROSITE-ProRule" id="PRU00339"/>
    </source>
</evidence>